<dbReference type="NCBIfam" id="TIGR00761">
    <property type="entry name" value="argB"/>
    <property type="match status" value="1"/>
</dbReference>
<accession>V5F3L2</accession>
<dbReference type="Gene3D" id="3.40.630.30">
    <property type="match status" value="1"/>
</dbReference>
<keyword evidence="7" id="KW-0028">Amino-acid biosynthesis</keyword>
<evidence type="ECO:0000313" key="20">
    <source>
        <dbReference type="EMBL" id="EST10114.1"/>
    </source>
</evidence>
<evidence type="ECO:0000256" key="16">
    <source>
        <dbReference type="ARBA" id="ARBA00023268"/>
    </source>
</evidence>
<feature type="region of interest" description="Disordered" evidence="17">
    <location>
        <begin position="166"/>
        <end position="194"/>
    </location>
</feature>
<evidence type="ECO:0000256" key="12">
    <source>
        <dbReference type="ARBA" id="ARBA00022857"/>
    </source>
</evidence>
<dbReference type="Pfam" id="PF04768">
    <property type="entry name" value="NAT"/>
    <property type="match status" value="1"/>
</dbReference>
<feature type="compositionally biased region" description="Low complexity" evidence="17">
    <location>
        <begin position="180"/>
        <end position="194"/>
    </location>
</feature>
<evidence type="ECO:0000256" key="9">
    <source>
        <dbReference type="ARBA" id="ARBA00022741"/>
    </source>
</evidence>
<evidence type="ECO:0000313" key="21">
    <source>
        <dbReference type="Proteomes" id="UP000019377"/>
    </source>
</evidence>
<keyword evidence="12" id="KW-0521">NADP</keyword>
<dbReference type="InterPro" id="IPR058924">
    <property type="entry name" value="AGPR_dimerisation_dom"/>
</dbReference>
<feature type="domain" description="N-acetyltransferase" evidence="19">
    <location>
        <begin position="743"/>
        <end position="897"/>
    </location>
</feature>
<evidence type="ECO:0000256" key="3">
    <source>
        <dbReference type="ARBA" id="ARBA00004862"/>
    </source>
</evidence>
<evidence type="ECO:0000256" key="11">
    <source>
        <dbReference type="ARBA" id="ARBA00022840"/>
    </source>
</evidence>
<feature type="domain" description="BHLH" evidence="18">
    <location>
        <begin position="36"/>
        <end position="88"/>
    </location>
</feature>
<evidence type="ECO:0000256" key="2">
    <source>
        <dbReference type="ARBA" id="ARBA00004828"/>
    </source>
</evidence>
<evidence type="ECO:0000259" key="18">
    <source>
        <dbReference type="PROSITE" id="PS50888"/>
    </source>
</evidence>
<organism evidence="20 21">
    <name type="scientific">Kalmanozyma brasiliensis (strain GHG001)</name>
    <name type="common">Yeast</name>
    <name type="synonym">Pseudozyma brasiliensis</name>
    <dbReference type="NCBI Taxonomy" id="1365824"/>
    <lineage>
        <taxon>Eukaryota</taxon>
        <taxon>Fungi</taxon>
        <taxon>Dikarya</taxon>
        <taxon>Basidiomycota</taxon>
        <taxon>Ustilaginomycotina</taxon>
        <taxon>Ustilaginomycetes</taxon>
        <taxon>Ustilaginales</taxon>
        <taxon>Ustilaginaceae</taxon>
        <taxon>Kalmanozyma</taxon>
    </lineage>
</organism>
<feature type="region of interest" description="Disordered" evidence="17">
    <location>
        <begin position="226"/>
        <end position="254"/>
    </location>
</feature>
<dbReference type="OMA" id="KATICDS"/>
<reference evidence="21" key="1">
    <citation type="journal article" date="2013" name="Genome Announc.">
        <title>Draft genome sequence of Pseudozyma brasiliensis sp. nov. strain GHG001, a high producer of endo-1,4-xylanase isolated from an insect pest of sugarcane.</title>
        <authorList>
            <person name="Oliveira J.V.D.C."/>
            <person name="dos Santos R.A.C."/>
            <person name="Borges T.A."/>
            <person name="Riano-Pachon D.M."/>
            <person name="Goldman G.H."/>
        </authorList>
    </citation>
    <scope>NUCLEOTIDE SEQUENCE [LARGE SCALE GENOMIC DNA]</scope>
    <source>
        <strain evidence="21">GHG001</strain>
    </source>
</reference>
<dbReference type="HAMAP" id="MF_00150">
    <property type="entry name" value="ArgC_type1"/>
    <property type="match status" value="1"/>
</dbReference>
<dbReference type="GO" id="GO:0003942">
    <property type="term" value="F:N-acetyl-gamma-glutamyl-phosphate reductase activity"/>
    <property type="evidence" value="ECO:0007669"/>
    <property type="project" value="InterPro"/>
</dbReference>
<feature type="region of interest" description="Disordered" evidence="17">
    <location>
        <begin position="1"/>
        <end position="40"/>
    </location>
</feature>
<gene>
    <name evidence="20" type="ORF">PSEUBRA_SCAF1g00554</name>
</gene>
<dbReference type="InterPro" id="IPR036291">
    <property type="entry name" value="NAD(P)-bd_dom_sf"/>
</dbReference>
<dbReference type="Pfam" id="PF01118">
    <property type="entry name" value="Semialdhyde_dh"/>
    <property type="match status" value="1"/>
</dbReference>
<dbReference type="GO" id="GO:0005524">
    <property type="term" value="F:ATP binding"/>
    <property type="evidence" value="ECO:0007669"/>
    <property type="project" value="UniProtKB-KW"/>
</dbReference>
<keyword evidence="11" id="KW-0067">ATP-binding</keyword>
<dbReference type="GeneID" id="27418745"/>
<dbReference type="GO" id="GO:0046983">
    <property type="term" value="F:protein dimerization activity"/>
    <property type="evidence" value="ECO:0007669"/>
    <property type="project" value="InterPro"/>
</dbReference>
<dbReference type="SUPFAM" id="SSF51735">
    <property type="entry name" value="NAD(P)-binding Rossmann-fold domains"/>
    <property type="match status" value="1"/>
</dbReference>
<keyword evidence="21" id="KW-1185">Reference proteome</keyword>
<keyword evidence="8" id="KW-0808">Transferase</keyword>
<dbReference type="UniPathway" id="UPA00068">
    <property type="reaction ID" value="UER00107"/>
</dbReference>
<comment type="similarity">
    <text evidence="5">In the C-terminal section; belongs to the NAGSA dehydrogenase family.</text>
</comment>
<dbReference type="PROSITE" id="PS50888">
    <property type="entry name" value="BHLH"/>
    <property type="match status" value="1"/>
</dbReference>
<keyword evidence="15" id="KW-0496">Mitochondrion</keyword>
<protein>
    <submittedName>
        <fullName evidence="20">Arg-6 protein, mitochondrial</fullName>
    </submittedName>
</protein>
<dbReference type="GO" id="GO:0051287">
    <property type="term" value="F:NAD binding"/>
    <property type="evidence" value="ECO:0007669"/>
    <property type="project" value="InterPro"/>
</dbReference>
<dbReference type="InterPro" id="IPR036393">
    <property type="entry name" value="AceGlu_kinase-like_sf"/>
</dbReference>
<dbReference type="EMBL" id="KI545851">
    <property type="protein sequence ID" value="EST10114.1"/>
    <property type="molecule type" value="Genomic_DNA"/>
</dbReference>
<dbReference type="GO" id="GO:0070401">
    <property type="term" value="F:NADP+ binding"/>
    <property type="evidence" value="ECO:0007669"/>
    <property type="project" value="InterPro"/>
</dbReference>
<dbReference type="CDD" id="cd24149">
    <property type="entry name" value="AGPR_N_ARG5_6_like"/>
    <property type="match status" value="1"/>
</dbReference>
<evidence type="ECO:0000256" key="17">
    <source>
        <dbReference type="SAM" id="MobiDB-lite"/>
    </source>
</evidence>
<proteinExistence type="inferred from homology"/>
<dbReference type="CDD" id="cd23936">
    <property type="entry name" value="AGPR_C_ARG5_6_like"/>
    <property type="match status" value="1"/>
</dbReference>
<dbReference type="InterPro" id="IPR000534">
    <property type="entry name" value="Semialdehyde_DH_NAD-bd"/>
</dbReference>
<comment type="subcellular location">
    <subcellularLocation>
        <location evidence="1">Mitochondrion</location>
    </subcellularLocation>
</comment>
<dbReference type="SMART" id="SM00859">
    <property type="entry name" value="Semialdhyde_dh"/>
    <property type="match status" value="1"/>
</dbReference>
<dbReference type="GO" id="GO:0006526">
    <property type="term" value="P:L-arginine biosynthetic process"/>
    <property type="evidence" value="ECO:0007669"/>
    <property type="project" value="UniProtKB-UniPathway"/>
</dbReference>
<keyword evidence="14" id="KW-0560">Oxidoreductase</keyword>
<keyword evidence="16" id="KW-0511">Multifunctional enzyme</keyword>
<dbReference type="InterPro" id="IPR001048">
    <property type="entry name" value="Asp/Glu/Uridylate_kinase"/>
</dbReference>
<dbReference type="HOGENOM" id="CLU_006384_4_0_1"/>
<name>V5F3L2_KALBG</name>
<evidence type="ECO:0000256" key="8">
    <source>
        <dbReference type="ARBA" id="ARBA00022679"/>
    </source>
</evidence>
<dbReference type="InterPro" id="IPR006855">
    <property type="entry name" value="Vertebrate-like_GNAT_dom"/>
</dbReference>
<dbReference type="Pfam" id="PF00696">
    <property type="entry name" value="AA_kinase"/>
    <property type="match status" value="1"/>
</dbReference>
<keyword evidence="6" id="KW-0055">Arginine biosynthesis</keyword>
<evidence type="ECO:0000256" key="7">
    <source>
        <dbReference type="ARBA" id="ARBA00022605"/>
    </source>
</evidence>
<evidence type="ECO:0000256" key="10">
    <source>
        <dbReference type="ARBA" id="ARBA00022777"/>
    </source>
</evidence>
<dbReference type="eggNOG" id="KOG2436">
    <property type="taxonomic scope" value="Eukaryota"/>
</dbReference>
<evidence type="ECO:0000256" key="13">
    <source>
        <dbReference type="ARBA" id="ARBA00022946"/>
    </source>
</evidence>
<dbReference type="GO" id="GO:0003991">
    <property type="term" value="F:acetylglutamate kinase activity"/>
    <property type="evidence" value="ECO:0007669"/>
    <property type="project" value="TreeGrafter"/>
</dbReference>
<dbReference type="InterPro" id="IPR004662">
    <property type="entry name" value="AcgluKinase_fam"/>
</dbReference>
<feature type="compositionally biased region" description="Low complexity" evidence="17">
    <location>
        <begin position="226"/>
        <end position="242"/>
    </location>
</feature>
<keyword evidence="9" id="KW-0547">Nucleotide-binding</keyword>
<evidence type="ECO:0000256" key="1">
    <source>
        <dbReference type="ARBA" id="ARBA00004173"/>
    </source>
</evidence>
<dbReference type="InterPro" id="IPR000706">
    <property type="entry name" value="AGPR_type-1"/>
</dbReference>
<dbReference type="PROSITE" id="PS51731">
    <property type="entry name" value="GNAT_NAGS"/>
    <property type="match status" value="1"/>
</dbReference>
<comment type="pathway">
    <text evidence="3">Amino-acid biosynthesis; L-arginine biosynthesis; N(2)-acetyl-L-ornithine from L-glutamate: step 3/4.</text>
</comment>
<dbReference type="STRING" id="1365824.V5F3L2"/>
<dbReference type="SUPFAM" id="SSF47459">
    <property type="entry name" value="HLH, helix-loop-helix DNA-binding domain"/>
    <property type="match status" value="1"/>
</dbReference>
<dbReference type="FunFam" id="3.40.630.30:FF:000029">
    <property type="entry name" value="Bifunctional acetylglutamate kinase/N-acetyl-gamma-glutamyl-phosphate reductase"/>
    <property type="match status" value="1"/>
</dbReference>
<dbReference type="PANTHER" id="PTHR23342">
    <property type="entry name" value="N-ACETYLGLUTAMATE SYNTHASE"/>
    <property type="match status" value="1"/>
</dbReference>
<dbReference type="OrthoDB" id="438291at2759"/>
<dbReference type="InterPro" id="IPR011598">
    <property type="entry name" value="bHLH_dom"/>
</dbReference>
<dbReference type="Gene3D" id="4.10.280.10">
    <property type="entry name" value="Helix-loop-helix DNA-binding domain"/>
    <property type="match status" value="1"/>
</dbReference>
<dbReference type="SUPFAM" id="SSF55347">
    <property type="entry name" value="Glyceraldehyde-3-phosphate dehydrogenase-like, C-terminal domain"/>
    <property type="match status" value="1"/>
</dbReference>
<dbReference type="Gene3D" id="3.40.1160.10">
    <property type="entry name" value="Acetylglutamate kinase-like"/>
    <property type="match status" value="1"/>
</dbReference>
<dbReference type="SMART" id="SM00353">
    <property type="entry name" value="HLH"/>
    <property type="match status" value="1"/>
</dbReference>
<dbReference type="CDD" id="cd04252">
    <property type="entry name" value="AAK_NAGK-fArgBP"/>
    <property type="match status" value="1"/>
</dbReference>
<dbReference type="Pfam" id="PF22698">
    <property type="entry name" value="Semialdhyde_dhC_1"/>
    <property type="match status" value="1"/>
</dbReference>
<comment type="pathway">
    <text evidence="2">Amino-acid biosynthesis; L-arginine biosynthesis; N(2)-acetyl-L-ornithine from L-glutamate: step 2/4.</text>
</comment>
<dbReference type="eggNOG" id="KOG4354">
    <property type="taxonomic scope" value="Eukaryota"/>
</dbReference>
<dbReference type="NCBIfam" id="TIGR01850">
    <property type="entry name" value="argC"/>
    <property type="match status" value="1"/>
</dbReference>
<evidence type="ECO:0000256" key="4">
    <source>
        <dbReference type="ARBA" id="ARBA00006830"/>
    </source>
</evidence>
<dbReference type="InterPro" id="IPR041734">
    <property type="entry name" value="NAGK-fArgBP"/>
</dbReference>
<dbReference type="Proteomes" id="UP000019377">
    <property type="component" value="Unassembled WGS sequence"/>
</dbReference>
<evidence type="ECO:0000259" key="19">
    <source>
        <dbReference type="PROSITE" id="PS51731"/>
    </source>
</evidence>
<dbReference type="GO" id="GO:0005759">
    <property type="term" value="C:mitochondrial matrix"/>
    <property type="evidence" value="ECO:0007669"/>
    <property type="project" value="TreeGrafter"/>
</dbReference>
<dbReference type="Pfam" id="PF00010">
    <property type="entry name" value="HLH"/>
    <property type="match status" value="1"/>
</dbReference>
<dbReference type="SUPFAM" id="SSF53633">
    <property type="entry name" value="Carbamate kinase-like"/>
    <property type="match status" value="1"/>
</dbReference>
<evidence type="ECO:0000256" key="5">
    <source>
        <dbReference type="ARBA" id="ARBA00007239"/>
    </source>
</evidence>
<dbReference type="PANTHER" id="PTHR23342:SF0">
    <property type="entry name" value="N-ACETYLGLUTAMATE SYNTHASE, MITOCHONDRIAL"/>
    <property type="match status" value="1"/>
</dbReference>
<comment type="similarity">
    <text evidence="4">In the N-terminal section; belongs to the acetylglutamate kinase family.</text>
</comment>
<dbReference type="CDD" id="cd04263">
    <property type="entry name" value="DUF619-NAGK-FABP"/>
    <property type="match status" value="1"/>
</dbReference>
<dbReference type="Gene3D" id="3.40.50.720">
    <property type="entry name" value="NAD(P)-binding Rossmann-like Domain"/>
    <property type="match status" value="1"/>
</dbReference>
<evidence type="ECO:0000256" key="15">
    <source>
        <dbReference type="ARBA" id="ARBA00023128"/>
    </source>
</evidence>
<keyword evidence="10" id="KW-0418">Kinase</keyword>
<evidence type="ECO:0000256" key="14">
    <source>
        <dbReference type="ARBA" id="ARBA00023002"/>
    </source>
</evidence>
<dbReference type="FunFam" id="4.10.280.10:FF:000114">
    <property type="entry name" value="N-acetyl-gamma-glutamyl-phosphate partial"/>
    <property type="match status" value="1"/>
</dbReference>
<dbReference type="InterPro" id="IPR036638">
    <property type="entry name" value="HLH_DNA-bd_sf"/>
</dbReference>
<sequence length="1297" mass="141119">MQSTNAVKLDGQAPSAPVFQRPSGSGGGNKKGTSAERRATHNAIERARRESLNGRFLQLAASLPAISDVRRPSKSLIVNKSLDFVAEAMNREAVYRLKIDNMRHENMQLRQQLNEFLAQAGREALPQPPVDELPVPLAELRNRKRQSIGGAAGSLADMYDLEDDDGLFVAGSEGEGGKNSPTSTSSAASSVRGSLSGSLPTGVAGFTPLPYPGAYTHVPTFLSAPANPNAANSTSPGASSTSEEVGSGQRGAGFVDQAGNWMQRGAFEGQTAAPAQQLTYSGLAFSSSNAHDGLVASSRPDVDGVQSFAALQNGPTPNGLGQGGQAQMYAMDANSLAQLRNAHQFQLQQQHYQFQLQLQQHQQQQPQPQTSNMAAYNPSSHFFDAPLQSASFMTARSSSRGLARAAVASQRWLSTASASRVATVSSASSTQVESTKARAASAAPAVRAYSSAAARENAYDRETITRLLYSLASRKEVERYLRIFSAADKFAVIKVGGAILTHQLEELALSLSFLHRIGLYPIVLHGAGPQLNDLLEKEGVEPDYIDGIRITDAKTLKVARRVFLEENMRLVEKLESLGSRARPIPIGTFTADYLDKDKYGLVGKITKVDKEPIESAIRAGCLPILTSLAVTHDGQILNVNADVAASELSKTLEPLKIVYLNEKGGLYHGKTKELMEVINLDEEYDDLMKEEWVKYGTKLKLREMKELLDHLPRSSSVAIISVDQLQKELFTDSGAGTLIRRGYKLYRKNSIEEVGAERIRQVLKENDDEIKDGRKSVAEFFSEVSQHPYTVYGDEPFDCVAFVSQPEGEVPILQKLVTTRNGVLNGVNDNIWKQIRKDHKRLVWTSRADDDQRAWHYERADGSFTRNGRSLFYYGIHDVAEVETIVRNLEEKSRIERAYLPLKPAKPAPSGTRAYSTMARPGLTSSRVMGGRRGYATAVERSGPLPGTTTDKKRVALIGARGYTGQSLIALLNNHPHIELSHVSSRELAGLPLNEYTKTQVKYSNIGVEDLKKLERGEGPGAPPDAYVMALPNGVCKPFVEAVQEGGRDKPKGHGVIVDLSADYRFQDEWTYGLPEIYGRKQVSSSRLISNPGCYATNNQALIAPLLPYLDLAAGPTVFGVSGYSGAGTKASETPSGEKKTVPKITPEDLAGGIRAYSLTDHIHEREAGHQLSRLHPDGGPVKVAFIPHVAPWFQGIISTLSAPLKEKMTSKQVKQLYVDFFANEPLVKVQDKVPEVKDIQLQHGLKLGGFQVHSDGKRVVVVGVIDNLLKGAATQCLQNLNIALGYEELAGIPEVK</sequence>
<dbReference type="FunFam" id="3.40.1160.10:FF:000011">
    <property type="entry name" value="N-acetyl-gamma-glutamyl-phosphate reductase, variant"/>
    <property type="match status" value="1"/>
</dbReference>
<dbReference type="Gene3D" id="3.30.360.10">
    <property type="entry name" value="Dihydrodipicolinate Reductase, domain 2"/>
    <property type="match status" value="1"/>
</dbReference>
<evidence type="ECO:0000256" key="6">
    <source>
        <dbReference type="ARBA" id="ARBA00022571"/>
    </source>
</evidence>
<keyword evidence="13" id="KW-0809">Transit peptide</keyword>